<proteinExistence type="predicted"/>
<feature type="compositionally biased region" description="Basic and acidic residues" evidence="1">
    <location>
        <begin position="244"/>
        <end position="267"/>
    </location>
</feature>
<feature type="compositionally biased region" description="Basic residues" evidence="1">
    <location>
        <begin position="602"/>
        <end position="620"/>
    </location>
</feature>
<dbReference type="Proteomes" id="UP000277928">
    <property type="component" value="Unassembled WGS sequence"/>
</dbReference>
<feature type="compositionally biased region" description="Basic and acidic residues" evidence="1">
    <location>
        <begin position="485"/>
        <end position="511"/>
    </location>
</feature>
<reference evidence="2 3" key="1">
    <citation type="submission" date="2018-08" db="EMBL/GenBank/DDBJ databases">
        <authorList>
            <person name="Laetsch R D."/>
            <person name="Stevens L."/>
            <person name="Kumar S."/>
            <person name="Blaxter L. M."/>
        </authorList>
    </citation>
    <scope>NUCLEOTIDE SEQUENCE [LARGE SCALE GENOMIC DNA]</scope>
</reference>
<name>A0A3P7KES0_LITSI</name>
<dbReference type="AlphaFoldDB" id="A0A3P7KES0"/>
<dbReference type="PANTHER" id="PTHR31518">
    <property type="entry name" value="ARGININE/SERINE-RICH PROTEIN PNISR"/>
    <property type="match status" value="1"/>
</dbReference>
<keyword evidence="3" id="KW-1185">Reference proteome</keyword>
<evidence type="ECO:0000313" key="2">
    <source>
        <dbReference type="EMBL" id="VDM92010.1"/>
    </source>
</evidence>
<feature type="region of interest" description="Disordered" evidence="1">
    <location>
        <begin position="446"/>
        <end position="468"/>
    </location>
</feature>
<protein>
    <submittedName>
        <fullName evidence="2">Uncharacterized protein</fullName>
    </submittedName>
</protein>
<organism evidence="2 3">
    <name type="scientific">Litomosoides sigmodontis</name>
    <name type="common">Filarial nematode worm</name>
    <dbReference type="NCBI Taxonomy" id="42156"/>
    <lineage>
        <taxon>Eukaryota</taxon>
        <taxon>Metazoa</taxon>
        <taxon>Ecdysozoa</taxon>
        <taxon>Nematoda</taxon>
        <taxon>Chromadorea</taxon>
        <taxon>Rhabditida</taxon>
        <taxon>Spirurina</taxon>
        <taxon>Spiruromorpha</taxon>
        <taxon>Filarioidea</taxon>
        <taxon>Onchocercidae</taxon>
        <taxon>Litomosoides</taxon>
    </lineage>
</organism>
<gene>
    <name evidence="2" type="ORF">NLS_LOCUS9582</name>
</gene>
<sequence>MAENNAKWLDASFYQNMPNSEVNWAQLAQKWMQMRDAGKVPSVASDDSMLPLPNKEPPSHPPPAPDGLPVNGSFLPPGGYLPTIPVDANFATPSPCWIPPLPPNNFGPPAAGAFPPFMPPVPPWMGVTPVPPGPFPPTLPYGDAKLIADEEEGDQTVICMYSHYYKEWDEKQRSGRRDNDSDDSETVPEGAMAHWLKPGPGWAAPPNWYHPSRRDSPSNSHSMPFIDQQTRKALPAWIREGLEKAEQERQKKQTKEAKLRAAEEAAKARRASKGLGKFDSDSSEDENGTEDAKETVKLDGEPVFLQKKKVEKQQEPARNVRSTDYRTEEETREDALMLLRRFMTEILLETTDDELGRIAREQIEIARRSAQPKVLAQSSALAALCTLGAESDDESNEEGDAKQLDESTSKTKSEECPKSSIAGDGNGGSNEDDALFSVPLLPILSSGAKSVEKKKTSVQGKKNVDDEASYTAFSTNENDACKRIDQRKFDIIDDGGNKKDKKERHTSELRKQHQQKKSRSRERPKKRRPDSCREDSAKKGADNTLDSSDSDKSGSRTPEHYRRRSTSRELYHKRRRSSSHKRLRSGSRSRNTSSRRFEERHKSRSRSRERRRSSERHHRD</sequence>
<dbReference type="STRING" id="42156.A0A3P7KES0"/>
<dbReference type="EMBL" id="UYRX01001723">
    <property type="protein sequence ID" value="VDM92010.1"/>
    <property type="molecule type" value="Genomic_DNA"/>
</dbReference>
<evidence type="ECO:0000313" key="3">
    <source>
        <dbReference type="Proteomes" id="UP000277928"/>
    </source>
</evidence>
<feature type="compositionally biased region" description="Basic and acidic residues" evidence="1">
    <location>
        <begin position="321"/>
        <end position="331"/>
    </location>
</feature>
<feature type="region of interest" description="Disordered" evidence="1">
    <location>
        <begin position="389"/>
        <end position="434"/>
    </location>
</feature>
<feature type="region of interest" description="Disordered" evidence="1">
    <location>
        <begin position="38"/>
        <end position="70"/>
    </location>
</feature>
<feature type="region of interest" description="Disordered" evidence="1">
    <location>
        <begin position="170"/>
        <end position="201"/>
    </location>
</feature>
<evidence type="ECO:0000256" key="1">
    <source>
        <dbReference type="SAM" id="MobiDB-lite"/>
    </source>
</evidence>
<feature type="compositionally biased region" description="Basic and acidic residues" evidence="1">
    <location>
        <begin position="529"/>
        <end position="541"/>
    </location>
</feature>
<feature type="region of interest" description="Disordered" evidence="1">
    <location>
        <begin position="485"/>
        <end position="620"/>
    </location>
</feature>
<accession>A0A3P7KES0</accession>
<feature type="compositionally biased region" description="Basic and acidic residues" evidence="1">
    <location>
        <begin position="170"/>
        <end position="179"/>
    </location>
</feature>
<feature type="compositionally biased region" description="Basic and acidic residues" evidence="1">
    <location>
        <begin position="399"/>
        <end position="417"/>
    </location>
</feature>
<feature type="non-terminal residue" evidence="2">
    <location>
        <position position="1"/>
    </location>
</feature>
<feature type="compositionally biased region" description="Basic and acidic residues" evidence="1">
    <location>
        <begin position="549"/>
        <end position="570"/>
    </location>
</feature>
<feature type="non-terminal residue" evidence="2">
    <location>
        <position position="620"/>
    </location>
</feature>
<feature type="compositionally biased region" description="Pro residues" evidence="1">
    <location>
        <begin position="54"/>
        <end position="66"/>
    </location>
</feature>
<feature type="compositionally biased region" description="Basic and acidic residues" evidence="1">
    <location>
        <begin position="290"/>
        <end position="300"/>
    </location>
</feature>
<dbReference type="OMA" id="QFNGKRP"/>
<feature type="compositionally biased region" description="Basic residues" evidence="1">
    <location>
        <begin position="512"/>
        <end position="528"/>
    </location>
</feature>
<dbReference type="InterPro" id="IPR031937">
    <property type="entry name" value="PNISR"/>
</dbReference>
<feature type="compositionally biased region" description="Basic residues" evidence="1">
    <location>
        <begin position="571"/>
        <end position="587"/>
    </location>
</feature>
<dbReference type="OrthoDB" id="10065820at2759"/>
<dbReference type="Pfam" id="PF15996">
    <property type="entry name" value="PNISR"/>
    <property type="match status" value="1"/>
</dbReference>
<feature type="region of interest" description="Disordered" evidence="1">
    <location>
        <begin position="244"/>
        <end position="331"/>
    </location>
</feature>